<dbReference type="Proteomes" id="UP000266272">
    <property type="component" value="Unassembled WGS sequence"/>
</dbReference>
<comment type="caution">
    <text evidence="2">The sequence shown here is derived from an EMBL/GenBank/DDBJ whole genome shotgun (WGS) entry which is preliminary data.</text>
</comment>
<gene>
    <name evidence="2" type="ORF">TARUN_8038</name>
</gene>
<feature type="compositionally biased region" description="Low complexity" evidence="1">
    <location>
        <begin position="266"/>
        <end position="277"/>
    </location>
</feature>
<reference evidence="2 3" key="1">
    <citation type="journal article" date="2018" name="PLoS Pathog.">
        <title>Evolution of structural diversity of trichothecenes, a family of toxins produced by plant pathogenic and entomopathogenic fungi.</title>
        <authorList>
            <person name="Proctor R.H."/>
            <person name="McCormick S.P."/>
            <person name="Kim H.S."/>
            <person name="Cardoza R.E."/>
            <person name="Stanley A.M."/>
            <person name="Lindo L."/>
            <person name="Kelly A."/>
            <person name="Brown D.W."/>
            <person name="Lee T."/>
            <person name="Vaughan M.M."/>
            <person name="Alexander N.J."/>
            <person name="Busman M."/>
            <person name="Gutierrez S."/>
        </authorList>
    </citation>
    <scope>NUCLEOTIDE SEQUENCE [LARGE SCALE GENOMIC DNA]</scope>
    <source>
        <strain evidence="2 3">IBT 40837</strain>
    </source>
</reference>
<keyword evidence="3" id="KW-1185">Reference proteome</keyword>
<dbReference type="AlphaFoldDB" id="A0A395NEF2"/>
<proteinExistence type="predicted"/>
<evidence type="ECO:0000256" key="1">
    <source>
        <dbReference type="SAM" id="MobiDB-lite"/>
    </source>
</evidence>
<protein>
    <submittedName>
        <fullName evidence="2">Uncharacterized protein</fullName>
    </submittedName>
</protein>
<feature type="region of interest" description="Disordered" evidence="1">
    <location>
        <begin position="160"/>
        <end position="242"/>
    </location>
</feature>
<evidence type="ECO:0000313" key="3">
    <source>
        <dbReference type="Proteomes" id="UP000266272"/>
    </source>
</evidence>
<name>A0A395NEF2_TRIAR</name>
<feature type="region of interest" description="Disordered" evidence="1">
    <location>
        <begin position="266"/>
        <end position="290"/>
    </location>
</feature>
<feature type="compositionally biased region" description="Polar residues" evidence="1">
    <location>
        <begin position="186"/>
        <end position="200"/>
    </location>
</feature>
<feature type="compositionally biased region" description="Low complexity" evidence="1">
    <location>
        <begin position="228"/>
        <end position="241"/>
    </location>
</feature>
<evidence type="ECO:0000313" key="2">
    <source>
        <dbReference type="EMBL" id="RFU74207.1"/>
    </source>
</evidence>
<organism evidence="2 3">
    <name type="scientific">Trichoderma arundinaceum</name>
    <dbReference type="NCBI Taxonomy" id="490622"/>
    <lineage>
        <taxon>Eukaryota</taxon>
        <taxon>Fungi</taxon>
        <taxon>Dikarya</taxon>
        <taxon>Ascomycota</taxon>
        <taxon>Pezizomycotina</taxon>
        <taxon>Sordariomycetes</taxon>
        <taxon>Hypocreomycetidae</taxon>
        <taxon>Hypocreales</taxon>
        <taxon>Hypocreaceae</taxon>
        <taxon>Trichoderma</taxon>
    </lineage>
</organism>
<accession>A0A395NEF2</accession>
<dbReference type="EMBL" id="PXOA01000557">
    <property type="protein sequence ID" value="RFU74207.1"/>
    <property type="molecule type" value="Genomic_DNA"/>
</dbReference>
<sequence>MAEYGGKSYERNLTTFYSQSALLEHRYESMEVFCFTNILESYKAPLSSSCSVEPVGWLLGGEKYHAKGPAPSNYLLAFTESYWKLQHIISPSSDEVRVEEIGGEGVKFSTTNSQLPAALIYLRPLEECVSAGSRHALPAPLLTGYDTALWRRWRMETARGSGRISGPVHGRWTADEDASTRRGSIGQPSQSERETASSPIGSWHPLGSHHALSAVSPGSGPVQLGPSGWPTTTKTTKTWGPGIQATAAPSYWSPVYDAAAAAAVSAAAAPVTAASVPESLPPPDRRHCSS</sequence>